<evidence type="ECO:0000256" key="1">
    <source>
        <dbReference type="ARBA" id="ARBA00022714"/>
    </source>
</evidence>
<dbReference type="GO" id="GO:0051537">
    <property type="term" value="F:2 iron, 2 sulfur cluster binding"/>
    <property type="evidence" value="ECO:0007669"/>
    <property type="project" value="UniProtKB-KW"/>
</dbReference>
<dbReference type="Proteomes" id="UP001596408">
    <property type="component" value="Unassembled WGS sequence"/>
</dbReference>
<evidence type="ECO:0000256" key="4">
    <source>
        <dbReference type="ARBA" id="ARBA00023014"/>
    </source>
</evidence>
<dbReference type="AlphaFoldDB" id="A0ABD5TY75"/>
<dbReference type="GO" id="GO:0046872">
    <property type="term" value="F:metal ion binding"/>
    <property type="evidence" value="ECO:0007669"/>
    <property type="project" value="UniProtKB-KW"/>
</dbReference>
<keyword evidence="2" id="KW-0479">Metal-binding</keyword>
<reference evidence="6 7" key="1">
    <citation type="journal article" date="2019" name="Int. J. Syst. Evol. Microbiol.">
        <title>The Global Catalogue of Microorganisms (GCM) 10K type strain sequencing project: providing services to taxonomists for standard genome sequencing and annotation.</title>
        <authorList>
            <consortium name="The Broad Institute Genomics Platform"/>
            <consortium name="The Broad Institute Genome Sequencing Center for Infectious Disease"/>
            <person name="Wu L."/>
            <person name="Ma J."/>
        </authorList>
    </citation>
    <scope>NUCLEOTIDE SEQUENCE [LARGE SCALE GENOMIC DNA]</scope>
    <source>
        <strain evidence="6 7">YIM 94188</strain>
    </source>
</reference>
<evidence type="ECO:0000256" key="2">
    <source>
        <dbReference type="ARBA" id="ARBA00022723"/>
    </source>
</evidence>
<protein>
    <submittedName>
        <fullName evidence="6">CDGSH iron-sulfur domain-containing protein</fullName>
    </submittedName>
</protein>
<evidence type="ECO:0000256" key="3">
    <source>
        <dbReference type="ARBA" id="ARBA00023004"/>
    </source>
</evidence>
<feature type="domain" description="Iron-binding zinc finger CDGSH type" evidence="5">
    <location>
        <begin position="10"/>
        <end position="51"/>
    </location>
</feature>
<dbReference type="Pfam" id="PF09360">
    <property type="entry name" value="zf-CDGSH"/>
    <property type="match status" value="1"/>
</dbReference>
<dbReference type="GO" id="GO:0005737">
    <property type="term" value="C:cytoplasm"/>
    <property type="evidence" value="ECO:0007669"/>
    <property type="project" value="UniProtKB-ARBA"/>
</dbReference>
<dbReference type="InterPro" id="IPR042216">
    <property type="entry name" value="MitoNEET_CISD"/>
</dbReference>
<keyword evidence="3" id="KW-0408">Iron</keyword>
<accession>A0ABD5TY75</accession>
<proteinExistence type="predicted"/>
<evidence type="ECO:0000259" key="5">
    <source>
        <dbReference type="SMART" id="SM00704"/>
    </source>
</evidence>
<dbReference type="RefSeq" id="WP_379695703.1">
    <property type="nucleotide sequence ID" value="NZ_JBHSXH010000015.1"/>
</dbReference>
<keyword evidence="1" id="KW-0001">2Fe-2S</keyword>
<dbReference type="InterPro" id="IPR018967">
    <property type="entry name" value="FeS-contain_CDGSH-typ"/>
</dbReference>
<sequence length="94" mass="10489">MAREVRHDATGPLKIDGDDIDEEYGDVAICLCGLSADRPFCDGSHRATRDEDEGTVYEYEGDDDENPRREIAEILYVGERDAPDAEGESARERP</sequence>
<keyword evidence="4" id="KW-0411">Iron-sulfur</keyword>
<dbReference type="EMBL" id="JBHSXH010000015">
    <property type="protein sequence ID" value="MFC6825459.1"/>
    <property type="molecule type" value="Genomic_DNA"/>
</dbReference>
<comment type="caution">
    <text evidence="6">The sequence shown here is derived from an EMBL/GenBank/DDBJ whole genome shotgun (WGS) entry which is preliminary data.</text>
</comment>
<keyword evidence="7" id="KW-1185">Reference proteome</keyword>
<evidence type="ECO:0000313" key="7">
    <source>
        <dbReference type="Proteomes" id="UP001596408"/>
    </source>
</evidence>
<organism evidence="6 7">
    <name type="scientific">Halopelagius fulvigenes</name>
    <dbReference type="NCBI Taxonomy" id="1198324"/>
    <lineage>
        <taxon>Archaea</taxon>
        <taxon>Methanobacteriati</taxon>
        <taxon>Methanobacteriota</taxon>
        <taxon>Stenosarchaea group</taxon>
        <taxon>Halobacteria</taxon>
        <taxon>Halobacteriales</taxon>
        <taxon>Haloferacaceae</taxon>
    </lineage>
</organism>
<dbReference type="SMART" id="SM00704">
    <property type="entry name" value="ZnF_CDGSH"/>
    <property type="match status" value="1"/>
</dbReference>
<dbReference type="Gene3D" id="3.40.5.90">
    <property type="entry name" value="CDGSH iron-sulfur domain, mitoNEET-type"/>
    <property type="match status" value="1"/>
</dbReference>
<evidence type="ECO:0000313" key="6">
    <source>
        <dbReference type="EMBL" id="MFC6825459.1"/>
    </source>
</evidence>
<name>A0ABD5TY75_9EURY</name>
<gene>
    <name evidence="6" type="ORF">ACFQEV_10740</name>
</gene>